<keyword evidence="3" id="KW-1185">Reference proteome</keyword>
<dbReference type="AlphaFoldDB" id="A0A5B7DKJ1"/>
<evidence type="ECO:0000313" key="3">
    <source>
        <dbReference type="Proteomes" id="UP000324222"/>
    </source>
</evidence>
<dbReference type="Proteomes" id="UP000324222">
    <property type="component" value="Unassembled WGS sequence"/>
</dbReference>
<protein>
    <submittedName>
        <fullName evidence="2">Uncharacterized protein</fullName>
    </submittedName>
</protein>
<feature type="region of interest" description="Disordered" evidence="1">
    <location>
        <begin position="28"/>
        <end position="48"/>
    </location>
</feature>
<name>A0A5B7DKJ1_PORTR</name>
<feature type="compositionally biased region" description="Basic and acidic residues" evidence="1">
    <location>
        <begin position="28"/>
        <end position="40"/>
    </location>
</feature>
<reference evidence="2 3" key="1">
    <citation type="submission" date="2019-05" db="EMBL/GenBank/DDBJ databases">
        <title>Another draft genome of Portunus trituberculatus and its Hox gene families provides insights of decapod evolution.</title>
        <authorList>
            <person name="Jeong J.-H."/>
            <person name="Song I."/>
            <person name="Kim S."/>
            <person name="Choi T."/>
            <person name="Kim D."/>
            <person name="Ryu S."/>
            <person name="Kim W."/>
        </authorList>
    </citation>
    <scope>NUCLEOTIDE SEQUENCE [LARGE SCALE GENOMIC DNA]</scope>
    <source>
        <tissue evidence="2">Muscle</tissue>
    </source>
</reference>
<organism evidence="2 3">
    <name type="scientific">Portunus trituberculatus</name>
    <name type="common">Swimming crab</name>
    <name type="synonym">Neptunus trituberculatus</name>
    <dbReference type="NCBI Taxonomy" id="210409"/>
    <lineage>
        <taxon>Eukaryota</taxon>
        <taxon>Metazoa</taxon>
        <taxon>Ecdysozoa</taxon>
        <taxon>Arthropoda</taxon>
        <taxon>Crustacea</taxon>
        <taxon>Multicrustacea</taxon>
        <taxon>Malacostraca</taxon>
        <taxon>Eumalacostraca</taxon>
        <taxon>Eucarida</taxon>
        <taxon>Decapoda</taxon>
        <taxon>Pleocyemata</taxon>
        <taxon>Brachyura</taxon>
        <taxon>Eubrachyura</taxon>
        <taxon>Portunoidea</taxon>
        <taxon>Portunidae</taxon>
        <taxon>Portuninae</taxon>
        <taxon>Portunus</taxon>
    </lineage>
</organism>
<dbReference type="EMBL" id="VSRR010001055">
    <property type="protein sequence ID" value="MPC22141.1"/>
    <property type="molecule type" value="Genomic_DNA"/>
</dbReference>
<gene>
    <name evidence="2" type="ORF">E2C01_015147</name>
</gene>
<accession>A0A5B7DKJ1</accession>
<proteinExistence type="predicted"/>
<sequence>MRRGRHHAGARLTSNFWAVNGLPGSEEEHMSGGVRCDHGGDQGNTAAGSPRLVLDGNLELECWSRAAFLRGFIQ</sequence>
<comment type="caution">
    <text evidence="2">The sequence shown here is derived from an EMBL/GenBank/DDBJ whole genome shotgun (WGS) entry which is preliminary data.</text>
</comment>
<evidence type="ECO:0000256" key="1">
    <source>
        <dbReference type="SAM" id="MobiDB-lite"/>
    </source>
</evidence>
<evidence type="ECO:0000313" key="2">
    <source>
        <dbReference type="EMBL" id="MPC22141.1"/>
    </source>
</evidence>